<dbReference type="AlphaFoldDB" id="A0A7K0DAN5"/>
<protein>
    <submittedName>
        <fullName evidence="1">Uncharacterized protein</fullName>
    </submittedName>
</protein>
<dbReference type="EMBL" id="WEGK01000014">
    <property type="protein sequence ID" value="MQY22669.1"/>
    <property type="molecule type" value="Genomic_DNA"/>
</dbReference>
<sequence>MTTAESGYTWCGCRDCFDIVIGPMDRPELCSDCHEAGCEIEGGECQWSYDYETAEWES</sequence>
<accession>A0A7K0DAN5</accession>
<evidence type="ECO:0000313" key="1">
    <source>
        <dbReference type="EMBL" id="MQY22669.1"/>
    </source>
</evidence>
<dbReference type="OrthoDB" id="4571303at2"/>
<dbReference type="Proteomes" id="UP000438448">
    <property type="component" value="Unassembled WGS sequence"/>
</dbReference>
<name>A0A7K0DAN5_9NOCA</name>
<comment type="caution">
    <text evidence="1">The sequence shown here is derived from an EMBL/GenBank/DDBJ whole genome shotgun (WGS) entry which is preliminary data.</text>
</comment>
<gene>
    <name evidence="1" type="ORF">NRB20_57910</name>
</gene>
<proteinExistence type="predicted"/>
<keyword evidence="2" id="KW-1185">Reference proteome</keyword>
<dbReference type="RefSeq" id="WP_153414438.1">
    <property type="nucleotide sequence ID" value="NZ_WEGK01000014.1"/>
</dbReference>
<organism evidence="1 2">
    <name type="scientific">Nocardia macrotermitis</name>
    <dbReference type="NCBI Taxonomy" id="2585198"/>
    <lineage>
        <taxon>Bacteria</taxon>
        <taxon>Bacillati</taxon>
        <taxon>Actinomycetota</taxon>
        <taxon>Actinomycetes</taxon>
        <taxon>Mycobacteriales</taxon>
        <taxon>Nocardiaceae</taxon>
        <taxon>Nocardia</taxon>
    </lineage>
</organism>
<reference evidence="1 2" key="1">
    <citation type="submission" date="2019-10" db="EMBL/GenBank/DDBJ databases">
        <title>Nocardia macrotermitis sp. nov. and Nocardia aurantia sp. nov., isolated from the gut of fungus growing-termite Macrotermes natalensis.</title>
        <authorList>
            <person name="Benndorf R."/>
            <person name="Schwitalla J."/>
            <person name="Martin K."/>
            <person name="De Beer W."/>
            <person name="Kaster A.-K."/>
            <person name="Vollmers J."/>
            <person name="Poulsen M."/>
            <person name="Beemelmanns C."/>
        </authorList>
    </citation>
    <scope>NUCLEOTIDE SEQUENCE [LARGE SCALE GENOMIC DNA]</scope>
    <source>
        <strain evidence="1 2">RB20</strain>
    </source>
</reference>
<evidence type="ECO:0000313" key="2">
    <source>
        <dbReference type="Proteomes" id="UP000438448"/>
    </source>
</evidence>